<dbReference type="GO" id="GO:0009279">
    <property type="term" value="C:cell outer membrane"/>
    <property type="evidence" value="ECO:0007669"/>
    <property type="project" value="UniProtKB-SubCell"/>
</dbReference>
<evidence type="ECO:0000259" key="8">
    <source>
        <dbReference type="Pfam" id="PF16998"/>
    </source>
</evidence>
<name>A0A382NBB5_9ZZZZ</name>
<dbReference type="EMBL" id="UINC01099316">
    <property type="protein sequence ID" value="SVC58483.1"/>
    <property type="molecule type" value="Genomic_DNA"/>
</dbReference>
<organism evidence="9">
    <name type="scientific">marine metagenome</name>
    <dbReference type="NCBI Taxonomy" id="408172"/>
    <lineage>
        <taxon>unclassified sequences</taxon>
        <taxon>metagenomes</taxon>
        <taxon>ecological metagenomes</taxon>
    </lineage>
</organism>
<keyword evidence="4" id="KW-0564">Palmitate</keyword>
<evidence type="ECO:0000256" key="2">
    <source>
        <dbReference type="ARBA" id="ARBA00022729"/>
    </source>
</evidence>
<evidence type="ECO:0000259" key="7">
    <source>
        <dbReference type="Pfam" id="PF05433"/>
    </source>
</evidence>
<protein>
    <recommendedName>
        <fullName evidence="10">17 kDa surface antigen</fullName>
    </recommendedName>
</protein>
<dbReference type="PANTHER" id="PTHR35603">
    <property type="match status" value="1"/>
</dbReference>
<feature type="domain" description="Surface antigen" evidence="8">
    <location>
        <begin position="98"/>
        <end position="157"/>
    </location>
</feature>
<dbReference type="InterPro" id="IPR008816">
    <property type="entry name" value="Gly_zipper_2TM_dom"/>
</dbReference>
<dbReference type="InterPro" id="IPR032635">
    <property type="entry name" value="Anti_2"/>
</dbReference>
<evidence type="ECO:0000256" key="3">
    <source>
        <dbReference type="ARBA" id="ARBA00023136"/>
    </source>
</evidence>
<reference evidence="9" key="1">
    <citation type="submission" date="2018-05" db="EMBL/GenBank/DDBJ databases">
        <authorList>
            <person name="Lanie J.A."/>
            <person name="Ng W.-L."/>
            <person name="Kazmierczak K.M."/>
            <person name="Andrzejewski T.M."/>
            <person name="Davidsen T.M."/>
            <person name="Wayne K.J."/>
            <person name="Tettelin H."/>
            <person name="Glass J.I."/>
            <person name="Rusch D."/>
            <person name="Podicherti R."/>
            <person name="Tsui H.-C.T."/>
            <person name="Winkler M.E."/>
        </authorList>
    </citation>
    <scope>NUCLEOTIDE SEQUENCE</scope>
</reference>
<evidence type="ECO:0000313" key="9">
    <source>
        <dbReference type="EMBL" id="SVC58483.1"/>
    </source>
</evidence>
<evidence type="ECO:0008006" key="10">
    <source>
        <dbReference type="Google" id="ProtNLM"/>
    </source>
</evidence>
<feature type="domain" description="Glycine zipper 2TM" evidence="7">
    <location>
        <begin position="30"/>
        <end position="71"/>
    </location>
</feature>
<dbReference type="InterPro" id="IPR016364">
    <property type="entry name" value="Surface_antigen_Rickettsia"/>
</dbReference>
<evidence type="ECO:0000256" key="6">
    <source>
        <dbReference type="SAM" id="MobiDB-lite"/>
    </source>
</evidence>
<dbReference type="PROSITE" id="PS51257">
    <property type="entry name" value="PROKAR_LIPOPROTEIN"/>
    <property type="match status" value="1"/>
</dbReference>
<dbReference type="InterPro" id="IPR051407">
    <property type="entry name" value="Bact_OM_lipoprot/Surf_antigen"/>
</dbReference>
<evidence type="ECO:0000256" key="4">
    <source>
        <dbReference type="ARBA" id="ARBA00023139"/>
    </source>
</evidence>
<dbReference type="Pfam" id="PF05433">
    <property type="entry name" value="Rick_17kDa_Anti"/>
    <property type="match status" value="1"/>
</dbReference>
<feature type="compositionally biased region" description="Polar residues" evidence="6">
    <location>
        <begin position="100"/>
        <end position="111"/>
    </location>
</feature>
<dbReference type="Pfam" id="PF16998">
    <property type="entry name" value="17kDa_Anti_2"/>
    <property type="match status" value="1"/>
</dbReference>
<comment type="subcellular location">
    <subcellularLocation>
        <location evidence="1">Cell outer membrane</location>
        <topology evidence="1">Lipid-anchor</topology>
    </subcellularLocation>
</comment>
<dbReference type="PIRSF" id="PIRSF002721">
    <property type="entry name" value="Surface_antigen_Rickettsia"/>
    <property type="match status" value="1"/>
</dbReference>
<sequence length="158" mass="16265">MKVSRLAIVVTLMGLVAACADTQNNPKQTIGTLLGAGAGALLGSNVGGGKGKLAAVAIGALGGAYLGSEIGKSLDYVDRLKAGEAEQTALENNRAGVATSWRNPDTGNSGRVTPKPATQLASGEFCRDYEHEIVVEGRTEVAKGTACRQPNGEWRVIN</sequence>
<feature type="region of interest" description="Disordered" evidence="6">
    <location>
        <begin position="91"/>
        <end position="116"/>
    </location>
</feature>
<dbReference type="AlphaFoldDB" id="A0A382NBB5"/>
<accession>A0A382NBB5</accession>
<keyword evidence="2" id="KW-0732">Signal</keyword>
<dbReference type="PANTHER" id="PTHR35603:SF1">
    <property type="entry name" value="OUTER MEMBRANE LIPOPROTEIN SLYB"/>
    <property type="match status" value="1"/>
</dbReference>
<gene>
    <name evidence="9" type="ORF">METZ01_LOCUS311337</name>
</gene>
<keyword evidence="3" id="KW-0472">Membrane</keyword>
<evidence type="ECO:0000256" key="1">
    <source>
        <dbReference type="ARBA" id="ARBA00004459"/>
    </source>
</evidence>
<keyword evidence="5" id="KW-0449">Lipoprotein</keyword>
<proteinExistence type="predicted"/>
<evidence type="ECO:0000256" key="5">
    <source>
        <dbReference type="ARBA" id="ARBA00023288"/>
    </source>
</evidence>